<proteinExistence type="predicted"/>
<evidence type="ECO:0000313" key="2">
    <source>
        <dbReference type="Proteomes" id="UP001642487"/>
    </source>
</evidence>
<protein>
    <submittedName>
        <fullName evidence="1">Uncharacterized protein</fullName>
    </submittedName>
</protein>
<reference evidence="1 2" key="1">
    <citation type="submission" date="2024-03" db="EMBL/GenBank/DDBJ databases">
        <authorList>
            <person name="Gkanogiannis A."/>
            <person name="Becerra Lopez-Lavalle L."/>
        </authorList>
    </citation>
    <scope>NUCLEOTIDE SEQUENCE [LARGE SCALE GENOMIC DNA]</scope>
</reference>
<gene>
    <name evidence="1" type="ORF">CITCOLO1_LOCUS7553</name>
</gene>
<name>A0ABP0Y9U4_9ROSI</name>
<dbReference type="Proteomes" id="UP001642487">
    <property type="component" value="Chromosome 2"/>
</dbReference>
<dbReference type="EMBL" id="OZ021736">
    <property type="protein sequence ID" value="CAK9315728.1"/>
    <property type="molecule type" value="Genomic_DNA"/>
</dbReference>
<evidence type="ECO:0000313" key="1">
    <source>
        <dbReference type="EMBL" id="CAK9315728.1"/>
    </source>
</evidence>
<organism evidence="1 2">
    <name type="scientific">Citrullus colocynthis</name>
    <name type="common">colocynth</name>
    <dbReference type="NCBI Taxonomy" id="252529"/>
    <lineage>
        <taxon>Eukaryota</taxon>
        <taxon>Viridiplantae</taxon>
        <taxon>Streptophyta</taxon>
        <taxon>Embryophyta</taxon>
        <taxon>Tracheophyta</taxon>
        <taxon>Spermatophyta</taxon>
        <taxon>Magnoliopsida</taxon>
        <taxon>eudicotyledons</taxon>
        <taxon>Gunneridae</taxon>
        <taxon>Pentapetalae</taxon>
        <taxon>rosids</taxon>
        <taxon>fabids</taxon>
        <taxon>Cucurbitales</taxon>
        <taxon>Cucurbitaceae</taxon>
        <taxon>Benincaseae</taxon>
        <taxon>Citrullus</taxon>
    </lineage>
</organism>
<accession>A0ABP0Y9U4</accession>
<sequence>MRILFAEFSNPACHLLSLSLSSPEKTVVKALREEGSLPMSSDFIALTENVESTHLSSHSLWNFLNLLLSKWGIRHRDRGF</sequence>
<keyword evidence="2" id="KW-1185">Reference proteome</keyword>